<dbReference type="GO" id="GO:0009432">
    <property type="term" value="P:SOS response"/>
    <property type="evidence" value="ECO:0007669"/>
    <property type="project" value="TreeGrafter"/>
</dbReference>
<organism evidence="4">
    <name type="scientific">uncultured Gemmatimonadota bacterium</name>
    <dbReference type="NCBI Taxonomy" id="203437"/>
    <lineage>
        <taxon>Bacteria</taxon>
        <taxon>Pseudomonadati</taxon>
        <taxon>Gemmatimonadota</taxon>
        <taxon>environmental samples</taxon>
    </lineage>
</organism>
<dbReference type="Pfam" id="PF07478">
    <property type="entry name" value="Dala_Dala_lig_C"/>
    <property type="match status" value="1"/>
</dbReference>
<reference evidence="4" key="1">
    <citation type="submission" date="2020-02" db="EMBL/GenBank/DDBJ databases">
        <authorList>
            <person name="Meier V. D."/>
        </authorList>
    </citation>
    <scope>NUCLEOTIDE SEQUENCE</scope>
    <source>
        <strain evidence="4">AVDCRST_MAG89</strain>
    </source>
</reference>
<dbReference type="InterPro" id="IPR011761">
    <property type="entry name" value="ATP-grasp"/>
</dbReference>
<dbReference type="Gene3D" id="3.30.470.20">
    <property type="entry name" value="ATP-grasp fold, B domain"/>
    <property type="match status" value="1"/>
</dbReference>
<keyword evidence="2" id="KW-0547">Nucleotide-binding</keyword>
<dbReference type="GO" id="GO:0008716">
    <property type="term" value="F:D-alanine-D-alanine ligase activity"/>
    <property type="evidence" value="ECO:0007669"/>
    <property type="project" value="InterPro"/>
</dbReference>
<dbReference type="InterPro" id="IPR011095">
    <property type="entry name" value="Dala_Dala_lig_C"/>
</dbReference>
<dbReference type="SUPFAM" id="SSF56059">
    <property type="entry name" value="Glutathione synthetase ATP-binding domain-like"/>
    <property type="match status" value="1"/>
</dbReference>
<dbReference type="AlphaFoldDB" id="A0A6J4MEZ0"/>
<dbReference type="EMBL" id="CADCTV010000717">
    <property type="protein sequence ID" value="CAA9355902.1"/>
    <property type="molecule type" value="Genomic_DNA"/>
</dbReference>
<feature type="non-terminal residue" evidence="4">
    <location>
        <position position="1"/>
    </location>
</feature>
<evidence type="ECO:0000256" key="2">
    <source>
        <dbReference type="PROSITE-ProRule" id="PRU00409"/>
    </source>
</evidence>
<dbReference type="GO" id="GO:0005524">
    <property type="term" value="F:ATP binding"/>
    <property type="evidence" value="ECO:0007669"/>
    <property type="project" value="UniProtKB-UniRule"/>
</dbReference>
<evidence type="ECO:0000259" key="3">
    <source>
        <dbReference type="PROSITE" id="PS50975"/>
    </source>
</evidence>
<dbReference type="GO" id="GO:0018169">
    <property type="term" value="F:ribosomal S6-glutamic acid ligase activity"/>
    <property type="evidence" value="ECO:0007669"/>
    <property type="project" value="TreeGrafter"/>
</dbReference>
<evidence type="ECO:0000256" key="1">
    <source>
        <dbReference type="ARBA" id="ARBA00022598"/>
    </source>
</evidence>
<dbReference type="PANTHER" id="PTHR21621">
    <property type="entry name" value="RIBOSOMAL PROTEIN S6 MODIFICATION PROTEIN"/>
    <property type="match status" value="1"/>
</dbReference>
<name>A0A6J4MEZ0_9BACT</name>
<dbReference type="GO" id="GO:0005737">
    <property type="term" value="C:cytoplasm"/>
    <property type="evidence" value="ECO:0007669"/>
    <property type="project" value="TreeGrafter"/>
</dbReference>
<evidence type="ECO:0000313" key="4">
    <source>
        <dbReference type="EMBL" id="CAA9355902.1"/>
    </source>
</evidence>
<keyword evidence="2" id="KW-0067">ATP-binding</keyword>
<proteinExistence type="predicted"/>
<dbReference type="PROSITE" id="PS50975">
    <property type="entry name" value="ATP_GRASP"/>
    <property type="match status" value="1"/>
</dbReference>
<dbReference type="PANTHER" id="PTHR21621:SF0">
    <property type="entry name" value="BETA-CITRYLGLUTAMATE SYNTHASE B-RELATED"/>
    <property type="match status" value="1"/>
</dbReference>
<feature type="domain" description="ATP-grasp" evidence="3">
    <location>
        <begin position="15"/>
        <end position="223"/>
    </location>
</feature>
<keyword evidence="1" id="KW-0436">Ligase</keyword>
<protein>
    <recommendedName>
        <fullName evidence="3">ATP-grasp domain-containing protein</fullName>
    </recommendedName>
</protein>
<accession>A0A6J4MEZ0</accession>
<sequence>GYQAFESEVSKAAQLAMLDDLGLPYPRARVIHRAAQAPAAAEGLRWPIAVKPNIGGSGAGVRRFDSPEELQAAVATLDLGIDSTALVQEFIPAEESRIIRVEVLGGEYLYGIRIYTPGNSFDLCPADVCQRVDGAALDAQVCAVDAPSRGLRVEGYEPPRPVIEAVERIMAEARIEVGGIEYMVDSRDGQLYYYDINALSNFVADAPNVVGFDPFARLADWLEREAEAAEAARARKEAA</sequence>
<gene>
    <name evidence="4" type="ORF">AVDCRST_MAG89-3430</name>
</gene>
<dbReference type="GO" id="GO:0046872">
    <property type="term" value="F:metal ion binding"/>
    <property type="evidence" value="ECO:0007669"/>
    <property type="project" value="InterPro"/>
</dbReference>